<organism evidence="6 7">
    <name type="scientific">Nonlabens mediterrranea</name>
    <dbReference type="NCBI Taxonomy" id="1419947"/>
    <lineage>
        <taxon>Bacteria</taxon>
        <taxon>Pseudomonadati</taxon>
        <taxon>Bacteroidota</taxon>
        <taxon>Flavobacteriia</taxon>
        <taxon>Flavobacteriales</taxon>
        <taxon>Flavobacteriaceae</taxon>
        <taxon>Nonlabens</taxon>
    </lineage>
</organism>
<name>A0ABS0A2S2_9FLAO</name>
<accession>A0ABS0A2S2</accession>
<dbReference type="InterPro" id="IPR029061">
    <property type="entry name" value="THDP-binding"/>
</dbReference>
<dbReference type="Gene3D" id="3.40.50.970">
    <property type="match status" value="2"/>
</dbReference>
<dbReference type="Pfam" id="PF02780">
    <property type="entry name" value="Transketolase_C"/>
    <property type="match status" value="1"/>
</dbReference>
<evidence type="ECO:0000256" key="2">
    <source>
        <dbReference type="ARBA" id="ARBA00003906"/>
    </source>
</evidence>
<proteinExistence type="predicted"/>
<comment type="cofactor">
    <cofactor evidence="1">
        <name>thiamine diphosphate</name>
        <dbReference type="ChEBI" id="CHEBI:58937"/>
    </cofactor>
</comment>
<evidence type="ECO:0000313" key="7">
    <source>
        <dbReference type="Proteomes" id="UP001194729"/>
    </source>
</evidence>
<dbReference type="InterPro" id="IPR033248">
    <property type="entry name" value="Transketolase_C"/>
</dbReference>
<dbReference type="InterPro" id="IPR009014">
    <property type="entry name" value="Transketo_C/PFOR_II"/>
</dbReference>
<dbReference type="CDD" id="cd02000">
    <property type="entry name" value="TPP_E1_PDC_ADC_BCADC"/>
    <property type="match status" value="1"/>
</dbReference>
<dbReference type="Gene3D" id="3.40.50.920">
    <property type="match status" value="1"/>
</dbReference>
<dbReference type="SUPFAM" id="SSF52922">
    <property type="entry name" value="TK C-terminal domain-like"/>
    <property type="match status" value="1"/>
</dbReference>
<dbReference type="InterPro" id="IPR001017">
    <property type="entry name" value="DH_E1"/>
</dbReference>
<comment type="function">
    <text evidence="2">E1 component of the 2-oxoglutarate dehydrogenase (OGDH) complex which catalyzes the decarboxylation of 2-oxoglutarate, the first step in the conversion of 2-oxoglutarate to succinyl-CoA and CO(2).</text>
</comment>
<comment type="caution">
    <text evidence="6">The sequence shown here is derived from an EMBL/GenBank/DDBJ whole genome shotgun (WGS) entry which is preliminary data.</text>
</comment>
<keyword evidence="3" id="KW-0560">Oxidoreductase</keyword>
<evidence type="ECO:0000259" key="5">
    <source>
        <dbReference type="SMART" id="SM00861"/>
    </source>
</evidence>
<evidence type="ECO:0000256" key="3">
    <source>
        <dbReference type="ARBA" id="ARBA00023002"/>
    </source>
</evidence>
<evidence type="ECO:0000313" key="6">
    <source>
        <dbReference type="EMBL" id="MBF4983659.1"/>
    </source>
</evidence>
<dbReference type="Proteomes" id="UP001194729">
    <property type="component" value="Unassembled WGS sequence"/>
</dbReference>
<dbReference type="SMART" id="SM00861">
    <property type="entry name" value="Transket_pyr"/>
    <property type="match status" value="1"/>
</dbReference>
<dbReference type="PANTHER" id="PTHR43257:SF2">
    <property type="entry name" value="PYRUVATE DEHYDROGENASE E1 COMPONENT SUBUNIT BETA"/>
    <property type="match status" value="1"/>
</dbReference>
<dbReference type="Pfam" id="PF02779">
    <property type="entry name" value="Transket_pyr"/>
    <property type="match status" value="1"/>
</dbReference>
<protein>
    <submittedName>
        <fullName evidence="6">Dehydrogenase E1 component subunit alpha/beta</fullName>
    </submittedName>
</protein>
<reference evidence="6 7" key="1">
    <citation type="submission" date="2020-11" db="EMBL/GenBank/DDBJ databases">
        <title>P. mediterranea TC4 genome.</title>
        <authorList>
            <person name="Molmeret M."/>
        </authorList>
    </citation>
    <scope>NUCLEOTIDE SEQUENCE [LARGE SCALE GENOMIC DNA]</scope>
    <source>
        <strain evidence="6 7">TC4</strain>
    </source>
</reference>
<dbReference type="PANTHER" id="PTHR43257">
    <property type="entry name" value="PYRUVATE DEHYDROGENASE E1 COMPONENT BETA SUBUNIT"/>
    <property type="match status" value="1"/>
</dbReference>
<dbReference type="Pfam" id="PF00676">
    <property type="entry name" value="E1_dh"/>
    <property type="match status" value="1"/>
</dbReference>
<evidence type="ECO:0000256" key="1">
    <source>
        <dbReference type="ARBA" id="ARBA00001964"/>
    </source>
</evidence>
<sequence>MTETSPQNLTELYQSNLPVDRLIQLYQRMLLPRMIEEKMLILLRQGRISKWFSGIGQEAIAIGVTAAMQKEEYILPMHRNLGVFTSRDIPLWKLFAQWQGKEEGFTKGRDRSFHFGTQDYNIVGMISHLGPQLGVADGIALAQKLKNTGRATAVFTGEGGTSEGDFHEALNVASVWSLPVLFCIENNGYGLSTPTREQYNCDHLADRALGYGMESHIIDGNNIVEVYTKISEILNDIRENPKPVLIEFKTFRRRGHEEASGTKYVPNELLEYWEQRDPLTRFEQYLLEQDIISNEDIESWSTQYKNDINEGLDIAFAKALPESTPQQELADVYAPHDFVEVPSSDYTTNIRLVDAIKDGLDESMDRYDDLVIMGQDVAEYGGVFKITDGFIEKYGRERVRNTPICESAIVEAGMGLSIAGMKAVVEMQFADFVSSGFNPIVNYLAKSYYRWSQRADIVVRMPCGAGVGAGPFHSQTNESWFYTIPGLKIVYPAFPMDAKGLLIASIEDPNPVLFFEHKALYRSVYGDVPQGYYNLPLGKAATVQSGKELSIITYGAGVHWAMSLIDEMQHDIDLIDLRTLSPLDTESIVNSVRKTGKVIVLTEDNLTGSVAADIAGFIGEECFKYLDAPVRRVGSLNTPIPFEKGLENNYLPTSQLKDCVKELLDY</sequence>
<keyword evidence="7" id="KW-1185">Reference proteome</keyword>
<dbReference type="EMBL" id="JADKYU010000243">
    <property type="protein sequence ID" value="MBF4983659.1"/>
    <property type="molecule type" value="Genomic_DNA"/>
</dbReference>
<gene>
    <name evidence="6" type="ORF">FNJ87_04715</name>
</gene>
<dbReference type="CDD" id="cd07036">
    <property type="entry name" value="TPP_PYR_E1-PDHc-beta_like"/>
    <property type="match status" value="1"/>
</dbReference>
<dbReference type="SUPFAM" id="SSF52518">
    <property type="entry name" value="Thiamin diphosphate-binding fold (THDP-binding)"/>
    <property type="match status" value="2"/>
</dbReference>
<evidence type="ECO:0000256" key="4">
    <source>
        <dbReference type="ARBA" id="ARBA00023052"/>
    </source>
</evidence>
<dbReference type="InterPro" id="IPR005475">
    <property type="entry name" value="Transketolase-like_Pyr-bd"/>
</dbReference>
<keyword evidence="4" id="KW-0786">Thiamine pyrophosphate</keyword>
<feature type="domain" description="Transketolase-like pyrimidine-binding" evidence="5">
    <location>
        <begin position="350"/>
        <end position="523"/>
    </location>
</feature>